<keyword evidence="1" id="KW-0472">Membrane</keyword>
<keyword evidence="3" id="KW-1185">Reference proteome</keyword>
<name>E7G5S6_9FIRM</name>
<protein>
    <submittedName>
        <fullName evidence="2">Uncharacterized protein</fullName>
    </submittedName>
</protein>
<dbReference type="eggNOG" id="ENOG50303AS">
    <property type="taxonomic scope" value="Bacteria"/>
</dbReference>
<feature type="transmembrane region" description="Helical" evidence="1">
    <location>
        <begin position="63"/>
        <end position="82"/>
    </location>
</feature>
<dbReference type="RefSeq" id="WP_008787242.1">
    <property type="nucleotide sequence ID" value="NZ_AKCB01000001.1"/>
</dbReference>
<feature type="transmembrane region" description="Helical" evidence="1">
    <location>
        <begin position="176"/>
        <end position="197"/>
    </location>
</feature>
<reference evidence="2 3" key="1">
    <citation type="submission" date="2010-12" db="EMBL/GenBank/DDBJ databases">
        <title>The Genome Sequence of Coprobacillus sp. strain 29_1.</title>
        <authorList>
            <consortium name="The Broad Institute Genome Sequencing Platform"/>
            <person name="Earl A."/>
            <person name="Ward D."/>
            <person name="Feldgarden M."/>
            <person name="Gevers D."/>
            <person name="Daigneault M."/>
            <person name="Sibley C.D."/>
            <person name="White A."/>
            <person name="Strauss J."/>
            <person name="Allen-Vercoe E."/>
            <person name="Young S.K."/>
            <person name="Zeng Q."/>
            <person name="Gargeya S."/>
            <person name="Fitzgerald M."/>
            <person name="Haas B."/>
            <person name="Abouelleil A."/>
            <person name="Alvarado L."/>
            <person name="Arachchi H.M."/>
            <person name="Berlin A."/>
            <person name="Brown A."/>
            <person name="Chapman S.B."/>
            <person name="Chen Z."/>
            <person name="Dunbar C."/>
            <person name="Freedman E."/>
            <person name="Gearin G."/>
            <person name="Gellesch M."/>
            <person name="Goldberg J."/>
            <person name="Griggs A."/>
            <person name="Gujja S."/>
            <person name="Heilman E."/>
            <person name="Heiman D."/>
            <person name="Howarth C."/>
            <person name="Larson L."/>
            <person name="Lui A."/>
            <person name="MacDonald P.J.P."/>
            <person name="Mehta T."/>
            <person name="Montmayeur A."/>
            <person name="Murphy C."/>
            <person name="Neiman D."/>
            <person name="Pearson M."/>
            <person name="Priest M."/>
            <person name="Roberts A."/>
            <person name="Saif S."/>
            <person name="Shea T."/>
            <person name="Shenoy N."/>
            <person name="Sisk P."/>
            <person name="Stolte C."/>
            <person name="Sykes S."/>
            <person name="White J."/>
            <person name="Yandava C."/>
            <person name="Nusbaum C."/>
            <person name="Birren B."/>
        </authorList>
    </citation>
    <scope>NUCLEOTIDE SEQUENCE [LARGE SCALE GENOMIC DNA]</scope>
    <source>
        <strain evidence="2 3">29_1</strain>
    </source>
</reference>
<keyword evidence="1" id="KW-0812">Transmembrane</keyword>
<dbReference type="OrthoDB" id="1551065at2"/>
<evidence type="ECO:0000313" key="2">
    <source>
        <dbReference type="EMBL" id="EFW06577.1"/>
    </source>
</evidence>
<dbReference type="STRING" id="100884.GCA_000269565_01587"/>
<dbReference type="EMBL" id="ADKX01000001">
    <property type="protein sequence ID" value="EFW06577.1"/>
    <property type="molecule type" value="Genomic_DNA"/>
</dbReference>
<sequence>MKSLLISFQQLLFMVKKDKMLLLICFVPILCGFIFRYGVPIFNQMSIQYFKIDFHQYYSLIDTFYGILISDMLCIVSALIILEERDDHIINGLFVTPLGKIGYLISRLGIPTLMSFIFTCILLPIFHISSLPFDMMILICILGCMQGLIVSLLVVSLSSHKLEGMAVAKMASLESFVVLIPYFMHSAYSYLFAWVPTFWIGKGLVNEQVFFMLMGLFISVLWIVILVFVFNRKLA</sequence>
<comment type="caution">
    <text evidence="2">The sequence shown here is derived from an EMBL/GenBank/DDBJ whole genome shotgun (WGS) entry which is preliminary data.</text>
</comment>
<feature type="transmembrane region" description="Helical" evidence="1">
    <location>
        <begin position="209"/>
        <end position="230"/>
    </location>
</feature>
<dbReference type="GeneID" id="78229460"/>
<accession>E7G5S6</accession>
<dbReference type="HOGENOM" id="CLU_098655_1_0_9"/>
<feature type="transmembrane region" description="Helical" evidence="1">
    <location>
        <begin position="135"/>
        <end position="155"/>
    </location>
</feature>
<organism evidence="2 3">
    <name type="scientific">Coprobacillus cateniformis</name>
    <dbReference type="NCBI Taxonomy" id="100884"/>
    <lineage>
        <taxon>Bacteria</taxon>
        <taxon>Bacillati</taxon>
        <taxon>Bacillota</taxon>
        <taxon>Erysipelotrichia</taxon>
        <taxon>Erysipelotrichales</taxon>
        <taxon>Coprobacillaceae</taxon>
        <taxon>Coprobacillus</taxon>
    </lineage>
</organism>
<evidence type="ECO:0000313" key="3">
    <source>
        <dbReference type="Proteomes" id="UP000003157"/>
    </source>
</evidence>
<keyword evidence="1" id="KW-1133">Transmembrane helix</keyword>
<proteinExistence type="predicted"/>
<gene>
    <name evidence="2" type="ORF">HMPREF9488_00114</name>
</gene>
<dbReference type="Proteomes" id="UP000003157">
    <property type="component" value="Unassembled WGS sequence"/>
</dbReference>
<evidence type="ECO:0000256" key="1">
    <source>
        <dbReference type="SAM" id="Phobius"/>
    </source>
</evidence>
<feature type="transmembrane region" description="Helical" evidence="1">
    <location>
        <begin position="21"/>
        <end position="43"/>
    </location>
</feature>
<feature type="transmembrane region" description="Helical" evidence="1">
    <location>
        <begin position="103"/>
        <end position="129"/>
    </location>
</feature>
<dbReference type="AlphaFoldDB" id="E7G5S6"/>